<dbReference type="InterPro" id="IPR001433">
    <property type="entry name" value="OxRdtase_FAD/NAD-bd"/>
</dbReference>
<dbReference type="EMBL" id="LAVV01007823">
    <property type="protein sequence ID" value="KNZ54663.1"/>
    <property type="molecule type" value="Genomic_DNA"/>
</dbReference>
<keyword evidence="5" id="KW-0521">NADP</keyword>
<dbReference type="OrthoDB" id="1856718at2759"/>
<dbReference type="SUPFAM" id="SSF52218">
    <property type="entry name" value="Flavoproteins"/>
    <property type="match status" value="1"/>
</dbReference>
<keyword evidence="10" id="KW-1185">Reference proteome</keyword>
<dbReference type="PANTHER" id="PTHR19384">
    <property type="entry name" value="NITRIC OXIDE SYNTHASE-RELATED"/>
    <property type="match status" value="1"/>
</dbReference>
<dbReference type="Gene3D" id="3.40.50.360">
    <property type="match status" value="1"/>
</dbReference>
<evidence type="ECO:0000313" key="10">
    <source>
        <dbReference type="Proteomes" id="UP000037035"/>
    </source>
</evidence>
<dbReference type="Gene3D" id="2.40.30.10">
    <property type="entry name" value="Translation factors"/>
    <property type="match status" value="1"/>
</dbReference>
<dbReference type="InterPro" id="IPR008254">
    <property type="entry name" value="Flavodoxin/NO_synth"/>
</dbReference>
<organism evidence="9 10">
    <name type="scientific">Puccinia sorghi</name>
    <dbReference type="NCBI Taxonomy" id="27349"/>
    <lineage>
        <taxon>Eukaryota</taxon>
        <taxon>Fungi</taxon>
        <taxon>Dikarya</taxon>
        <taxon>Basidiomycota</taxon>
        <taxon>Pucciniomycotina</taxon>
        <taxon>Pucciniomycetes</taxon>
        <taxon>Pucciniales</taxon>
        <taxon>Pucciniaceae</taxon>
        <taxon>Puccinia</taxon>
    </lineage>
</organism>
<dbReference type="InterPro" id="IPR029039">
    <property type="entry name" value="Flavoprotein-like_sf"/>
</dbReference>
<dbReference type="Proteomes" id="UP000037035">
    <property type="component" value="Unassembled WGS sequence"/>
</dbReference>
<dbReference type="InterPro" id="IPR023173">
    <property type="entry name" value="NADPH_Cyt_P450_Rdtase_alpha"/>
</dbReference>
<dbReference type="Pfam" id="PF00667">
    <property type="entry name" value="FAD_binding_1"/>
    <property type="match status" value="1"/>
</dbReference>
<feature type="domain" description="FAD-binding FR-type" evidence="8">
    <location>
        <begin position="186"/>
        <end position="447"/>
    </location>
</feature>
<evidence type="ECO:0000259" key="7">
    <source>
        <dbReference type="PROSITE" id="PS50902"/>
    </source>
</evidence>
<dbReference type="PANTHER" id="PTHR19384:SF10">
    <property type="entry name" value="NADPH-DEPENDENT DIFLAVIN OXIDOREDUCTASE 1"/>
    <property type="match status" value="1"/>
</dbReference>
<dbReference type="Pfam" id="PF00258">
    <property type="entry name" value="Flavodoxin_1"/>
    <property type="match status" value="1"/>
</dbReference>
<dbReference type="SUPFAM" id="SSF52343">
    <property type="entry name" value="Ferredoxin reductase-like, C-terminal NADP-linked domain"/>
    <property type="match status" value="1"/>
</dbReference>
<evidence type="ECO:0000256" key="2">
    <source>
        <dbReference type="ARBA" id="ARBA00001974"/>
    </source>
</evidence>
<reference evidence="9 10" key="1">
    <citation type="submission" date="2015-08" db="EMBL/GenBank/DDBJ databases">
        <title>Next Generation Sequencing and Analysis of the Genome of Puccinia sorghi L Schw, the Causal Agent of Maize Common Rust.</title>
        <authorList>
            <person name="Rochi L."/>
            <person name="Burguener G."/>
            <person name="Darino M."/>
            <person name="Turjanski A."/>
            <person name="Kreff E."/>
            <person name="Dieguez M.J."/>
            <person name="Sacco F."/>
        </authorList>
    </citation>
    <scope>NUCLEOTIDE SEQUENCE [LARGE SCALE GENOMIC DNA]</scope>
    <source>
        <strain evidence="9 10">RO10H11247</strain>
    </source>
</reference>
<keyword evidence="6" id="KW-0560">Oxidoreductase</keyword>
<dbReference type="AlphaFoldDB" id="A0A0L6V1K6"/>
<dbReference type="InterPro" id="IPR017927">
    <property type="entry name" value="FAD-bd_FR_type"/>
</dbReference>
<keyword evidence="4" id="KW-0274">FAD</keyword>
<proteinExistence type="predicted"/>
<dbReference type="InterPro" id="IPR001709">
    <property type="entry name" value="Flavoprot_Pyr_Nucl_cyt_Rdtase"/>
</dbReference>
<evidence type="ECO:0000256" key="1">
    <source>
        <dbReference type="ARBA" id="ARBA00001917"/>
    </source>
</evidence>
<evidence type="ECO:0000259" key="8">
    <source>
        <dbReference type="PROSITE" id="PS51384"/>
    </source>
</evidence>
<comment type="caution">
    <text evidence="9">The sequence shown here is derived from an EMBL/GenBank/DDBJ whole genome shotgun (WGS) entry which is preliminary data.</text>
</comment>
<dbReference type="STRING" id="27349.A0A0L6V1K6"/>
<dbReference type="GO" id="GO:0005829">
    <property type="term" value="C:cytosol"/>
    <property type="evidence" value="ECO:0007669"/>
    <property type="project" value="TreeGrafter"/>
</dbReference>
<evidence type="ECO:0000313" key="9">
    <source>
        <dbReference type="EMBL" id="KNZ54663.1"/>
    </source>
</evidence>
<accession>A0A0L6V1K6</accession>
<dbReference type="GO" id="GO:0050660">
    <property type="term" value="F:flavin adenine dinucleotide binding"/>
    <property type="evidence" value="ECO:0007669"/>
    <property type="project" value="TreeGrafter"/>
</dbReference>
<dbReference type="GO" id="GO:0010181">
    <property type="term" value="F:FMN binding"/>
    <property type="evidence" value="ECO:0007669"/>
    <property type="project" value="InterPro"/>
</dbReference>
<dbReference type="InterPro" id="IPR039261">
    <property type="entry name" value="FNR_nucleotide-bd"/>
</dbReference>
<dbReference type="Gene3D" id="3.40.50.80">
    <property type="entry name" value="Nucleotide-binding domain of ferredoxin-NADP reductase (FNR) module"/>
    <property type="match status" value="1"/>
</dbReference>
<comment type="cofactor">
    <cofactor evidence="1">
        <name>FMN</name>
        <dbReference type="ChEBI" id="CHEBI:58210"/>
    </cofactor>
</comment>
<dbReference type="SUPFAM" id="SSF63380">
    <property type="entry name" value="Riboflavin synthase domain-like"/>
    <property type="match status" value="1"/>
</dbReference>
<sequence>MDRKLEPQRMSHNRYREALEGSIFTPSFHRWTLTNGTRSSMSSWSSSSAQQPARRANLPVDFIDNIHFTIFGLGDSSYPKFNWAAKKLYRRLSQLGAQPFYERGEADDQNRNGFVSLNHYRAGIDSTLLPWLEGLWKRLMEIKPLPHGLTPIPPTTCLPPSFRLEHESLLQHPIPSRTPQTNSTHLDSHLAILTKNQRLTAPVHWQDTRHIELEFDETLQFDPGSVCEILPENSPEDVDKLFKLMKWSDLSETVYKLTRFDPSHKIPDGWARYTTLKEIFTTRLDLTAVPGRSFIDWLSHFTRDPIETERLQEFCSIDGQVRGLQMNLDDLFEYARRPRRTILEVLSEFKSASIPLDYIHDVFPQIRPRQFSIASSPKVIKSYLPSQITFTLPLFPNQIHLLVAVVNYKTRLSVPRKGLCTSWLSNLQIGTKIAIRITGGYVKFPKDPQQTVICIGPGTGIAPFRSLIQDRSSSGLRSESPSDLVIFGCRSQSKDFYYSLEWARFVDDRVCKFLPAYTFSLPSSLSKFPLPSLSCPDKRYVQHLIEENSALVWQYMTVYNAWIIISGSAGEMPKSVRSALKNVCVTQGGLDQLGADELVGKWETMGRLQEDTWS</sequence>
<evidence type="ECO:0000256" key="6">
    <source>
        <dbReference type="ARBA" id="ARBA00023002"/>
    </source>
</evidence>
<evidence type="ECO:0008006" key="11">
    <source>
        <dbReference type="Google" id="ProtNLM"/>
    </source>
</evidence>
<dbReference type="VEuPathDB" id="FungiDB:VP01_288g8"/>
<evidence type="ECO:0000256" key="3">
    <source>
        <dbReference type="ARBA" id="ARBA00022630"/>
    </source>
</evidence>
<feature type="domain" description="Flavodoxin-like" evidence="7">
    <location>
        <begin position="1"/>
        <end position="136"/>
    </location>
</feature>
<keyword evidence="3" id="KW-0285">Flavoprotein</keyword>
<evidence type="ECO:0000256" key="4">
    <source>
        <dbReference type="ARBA" id="ARBA00022827"/>
    </source>
</evidence>
<dbReference type="Gene3D" id="1.20.990.10">
    <property type="entry name" value="NADPH-cytochrome p450 Reductase, Chain A, domain 3"/>
    <property type="match status" value="1"/>
</dbReference>
<dbReference type="PRINTS" id="PR00371">
    <property type="entry name" value="FPNCR"/>
</dbReference>
<comment type="cofactor">
    <cofactor evidence="2">
        <name>FAD</name>
        <dbReference type="ChEBI" id="CHEBI:57692"/>
    </cofactor>
</comment>
<dbReference type="PROSITE" id="PS51384">
    <property type="entry name" value="FAD_FR"/>
    <property type="match status" value="1"/>
</dbReference>
<dbReference type="InterPro" id="IPR003097">
    <property type="entry name" value="CysJ-like_FAD-binding"/>
</dbReference>
<protein>
    <recommendedName>
        <fullName evidence="11">NADPH-dependent diflavin oxidoreductase 1</fullName>
    </recommendedName>
</protein>
<dbReference type="InterPro" id="IPR017938">
    <property type="entry name" value="Riboflavin_synthase-like_b-brl"/>
</dbReference>
<dbReference type="Pfam" id="PF00175">
    <property type="entry name" value="NAD_binding_1"/>
    <property type="match status" value="1"/>
</dbReference>
<gene>
    <name evidence="9" type="ORF">VP01_288g8</name>
</gene>
<dbReference type="PROSITE" id="PS50902">
    <property type="entry name" value="FLAVODOXIN_LIKE"/>
    <property type="match status" value="1"/>
</dbReference>
<evidence type="ECO:0000256" key="5">
    <source>
        <dbReference type="ARBA" id="ARBA00022857"/>
    </source>
</evidence>
<name>A0A0L6V1K6_9BASI</name>
<dbReference type="GO" id="GO:0016491">
    <property type="term" value="F:oxidoreductase activity"/>
    <property type="evidence" value="ECO:0007669"/>
    <property type="project" value="UniProtKB-KW"/>
</dbReference>